<gene>
    <name evidence="3" type="ORF">LY28_01772</name>
</gene>
<comment type="caution">
    <text evidence="3">The sequence shown here is derived from an EMBL/GenBank/DDBJ whole genome shotgun (WGS) entry which is preliminary data.</text>
</comment>
<reference evidence="3 4" key="1">
    <citation type="submission" date="2018-06" db="EMBL/GenBank/DDBJ databases">
        <title>Genomic Encyclopedia of Type Strains, Phase I: the one thousand microbial genomes (KMG-I) project.</title>
        <authorList>
            <person name="Kyrpides N."/>
        </authorList>
    </citation>
    <scope>NUCLEOTIDE SEQUENCE [LARGE SCALE GENOMIC DNA]</scope>
    <source>
        <strain evidence="3 4">DSM 19573</strain>
    </source>
</reference>
<dbReference type="EMBL" id="QKMR01000009">
    <property type="protein sequence ID" value="PYG87752.1"/>
    <property type="molecule type" value="Genomic_DNA"/>
</dbReference>
<dbReference type="SUPFAM" id="SSF52540">
    <property type="entry name" value="P-loop containing nucleoside triphosphate hydrolases"/>
    <property type="match status" value="1"/>
</dbReference>
<evidence type="ECO:0000313" key="4">
    <source>
        <dbReference type="Proteomes" id="UP000248132"/>
    </source>
</evidence>
<dbReference type="RefSeq" id="WP_110461814.1">
    <property type="nucleotide sequence ID" value="NZ_QKMR01000009.1"/>
</dbReference>
<dbReference type="GO" id="GO:0006508">
    <property type="term" value="P:proteolysis"/>
    <property type="evidence" value="ECO:0007669"/>
    <property type="project" value="InterPro"/>
</dbReference>
<feature type="domain" description="Novel STAND NTPase 5" evidence="2">
    <location>
        <begin position="273"/>
        <end position="403"/>
    </location>
</feature>
<proteinExistence type="predicted"/>
<dbReference type="PANTHER" id="PTHR44917">
    <property type="entry name" value="PROTEIN HIGH CHLOROPHYLL FLUORESCENT 107"/>
    <property type="match status" value="1"/>
</dbReference>
<dbReference type="GO" id="GO:0006397">
    <property type="term" value="P:mRNA processing"/>
    <property type="evidence" value="ECO:0007669"/>
    <property type="project" value="InterPro"/>
</dbReference>
<dbReference type="Gene3D" id="1.25.40.10">
    <property type="entry name" value="Tetratricopeptide repeat domain"/>
    <property type="match status" value="2"/>
</dbReference>
<dbReference type="OrthoDB" id="2087794at2"/>
<dbReference type="InterPro" id="IPR057574">
    <property type="entry name" value="nSTAND_NTPase5_dom"/>
</dbReference>
<dbReference type="InterPro" id="IPR044624">
    <property type="entry name" value="Mbb1-like"/>
</dbReference>
<dbReference type="Proteomes" id="UP000248132">
    <property type="component" value="Unassembled WGS sequence"/>
</dbReference>
<dbReference type="SUPFAM" id="SSF50494">
    <property type="entry name" value="Trypsin-like serine proteases"/>
    <property type="match status" value="1"/>
</dbReference>
<keyword evidence="4" id="KW-1185">Reference proteome</keyword>
<evidence type="ECO:0000259" key="1">
    <source>
        <dbReference type="Pfam" id="PF00089"/>
    </source>
</evidence>
<dbReference type="Pfam" id="PF25199">
    <property type="entry name" value="nSTAND_NTPase5"/>
    <property type="match status" value="1"/>
</dbReference>
<dbReference type="InterPro" id="IPR003107">
    <property type="entry name" value="HAT"/>
</dbReference>
<dbReference type="AlphaFoldDB" id="A0A318XM20"/>
<protein>
    <submittedName>
        <fullName evidence="3">Trypsin</fullName>
    </submittedName>
</protein>
<organism evidence="3 4">
    <name type="scientific">Ruminiclostridium sufflavum DSM 19573</name>
    <dbReference type="NCBI Taxonomy" id="1121337"/>
    <lineage>
        <taxon>Bacteria</taxon>
        <taxon>Bacillati</taxon>
        <taxon>Bacillota</taxon>
        <taxon>Clostridia</taxon>
        <taxon>Eubacteriales</taxon>
        <taxon>Oscillospiraceae</taxon>
        <taxon>Ruminiclostridium</taxon>
    </lineage>
</organism>
<dbReference type="SUPFAM" id="SSF48452">
    <property type="entry name" value="TPR-like"/>
    <property type="match status" value="2"/>
</dbReference>
<accession>A0A318XM20</accession>
<dbReference type="Pfam" id="PF00089">
    <property type="entry name" value="Trypsin"/>
    <property type="match status" value="1"/>
</dbReference>
<dbReference type="Gene3D" id="2.40.10.10">
    <property type="entry name" value="Trypsin-like serine proteases"/>
    <property type="match status" value="2"/>
</dbReference>
<dbReference type="GO" id="GO:0003727">
    <property type="term" value="F:single-stranded RNA binding"/>
    <property type="evidence" value="ECO:0007669"/>
    <property type="project" value="TreeGrafter"/>
</dbReference>
<dbReference type="InterPro" id="IPR043504">
    <property type="entry name" value="Peptidase_S1_PA_chymotrypsin"/>
</dbReference>
<feature type="domain" description="Peptidase S1" evidence="1">
    <location>
        <begin position="43"/>
        <end position="207"/>
    </location>
</feature>
<dbReference type="InterPro" id="IPR027417">
    <property type="entry name" value="P-loop_NTPase"/>
</dbReference>
<dbReference type="InterPro" id="IPR001254">
    <property type="entry name" value="Trypsin_dom"/>
</dbReference>
<dbReference type="InterPro" id="IPR011990">
    <property type="entry name" value="TPR-like_helical_dom_sf"/>
</dbReference>
<sequence>MDIEEKLRLLAVRIEAPAGEDQRNSILGSGILWAPQEQGEYMYVFTAAHVVYGHGRLIIRYWDEAGDTKTLNIDECDIQPHEQNNCHEHKNNRNTALKNDVAVLRCKRKQIKYIDYKLKAARNIKQDEKLILRGFPEKVSNDEFSLTLGREYKARFVMEEKGKSCFLYKVEEVLKCEERNEELIGLSGSGIFLNNGQPVLAGIHSYAAGDVYLNQVTGMNIELIRDICQAKRWDMPQLVNREDTHTKPSVYKWEEINDDFFRNHGRYDDEKLQGFLKGESCTWGLIANNCTVKREVTERVVSIIGGKRLIGILGAGGEGKSTILMQICKELNNKGYTVYWNTEQITRTFNKLELLPTVDSVVLAIDDASGDAEFEKFALQAVGKGYRIIFAARENEWNVERVKAETAKLDRELEIIELSDVTEKEADSFSQLIAGKMNTGKGKSEIRKIFTENNNGFLLAAMLMAVYGRPLEEIVRDVLLKIRKQSENILKVLAIICYVEKLEARINKNLGFTSELYRVLYSSYGIKKKEISALLHKEVQKTHLNIMRTRHPVISDIISGFLIRGDSSEFELDDLLYDFIRCPLKGEKTVPAELIKNMYPMMIEILNDIYTDDTISPQQLAENIAEIYKRGDIWRLWALKETNAGNVGQSAEGKYSARWILKEGSRKCPFDGNIYIKWAELESAAGNAGRSMEEENSARWILKEGCEKCPSDGNVYIKWAELEINEGNIGRDIREKNSARWILKEGSEECPSDGNIYIKWAELEINSGNIGRNINEEYSARWILKEGSRKCPSNGNVHIKWAELEINEGNIGRTANEKNTARWLLEEGIKREPDNCNTYIKWAELEIGEGNTGRDINERNSARWIYNEGSKRCPSQGNIYIKWAELEIKENNLGKDTSEENSARWIMNEGLKNCPYDGNIYMKKAELEINFGNDEKVIELLAESLKIDCLHNLSSLALIQAKNKNFSPDDPYSAKCCIDKMLLQVRNANAFYTAYLCYKLYASEEAAIEYKKKLTQRDIETLSQENFYKFRRWEQGWIERSRSQTIG</sequence>
<dbReference type="InterPro" id="IPR009003">
    <property type="entry name" value="Peptidase_S1_PA"/>
</dbReference>
<name>A0A318XM20_9FIRM</name>
<dbReference type="GO" id="GO:0006417">
    <property type="term" value="P:regulation of translation"/>
    <property type="evidence" value="ECO:0007669"/>
    <property type="project" value="TreeGrafter"/>
</dbReference>
<evidence type="ECO:0000313" key="3">
    <source>
        <dbReference type="EMBL" id="PYG87752.1"/>
    </source>
</evidence>
<dbReference type="PANTHER" id="PTHR44917:SF1">
    <property type="entry name" value="PROTEIN HIGH CHLOROPHYLL FLUORESCENT 107"/>
    <property type="match status" value="1"/>
</dbReference>
<dbReference type="GO" id="GO:0004252">
    <property type="term" value="F:serine-type endopeptidase activity"/>
    <property type="evidence" value="ECO:0007669"/>
    <property type="project" value="InterPro"/>
</dbReference>
<dbReference type="GO" id="GO:0003729">
    <property type="term" value="F:mRNA binding"/>
    <property type="evidence" value="ECO:0007669"/>
    <property type="project" value="InterPro"/>
</dbReference>
<evidence type="ECO:0000259" key="2">
    <source>
        <dbReference type="Pfam" id="PF25199"/>
    </source>
</evidence>
<dbReference type="SMART" id="SM00386">
    <property type="entry name" value="HAT"/>
    <property type="match status" value="7"/>
</dbReference>